<feature type="domain" description="PiggyBac transposable element-derived protein" evidence="1">
    <location>
        <begin position="2"/>
        <end position="94"/>
    </location>
</feature>
<dbReference type="EMBL" id="JAINUG010000060">
    <property type="protein sequence ID" value="KAJ8402986.1"/>
    <property type="molecule type" value="Genomic_DNA"/>
</dbReference>
<proteinExistence type="predicted"/>
<protein>
    <recommendedName>
        <fullName evidence="1">PiggyBac transposable element-derived protein domain-containing protein</fullName>
    </recommendedName>
</protein>
<dbReference type="PANTHER" id="PTHR46599">
    <property type="entry name" value="PIGGYBAC TRANSPOSABLE ELEMENT-DERIVED PROTEIN 4"/>
    <property type="match status" value="1"/>
</dbReference>
<dbReference type="PANTHER" id="PTHR46599:SF6">
    <property type="entry name" value="DUAL SPECIFICITY PHOSPHATASE 26"/>
    <property type="match status" value="1"/>
</dbReference>
<accession>A0AAD7WMZ0</accession>
<evidence type="ECO:0000259" key="1">
    <source>
        <dbReference type="Pfam" id="PF13843"/>
    </source>
</evidence>
<reference evidence="2" key="1">
    <citation type="journal article" date="2023" name="Science">
        <title>Genome structures resolve the early diversification of teleost fishes.</title>
        <authorList>
            <person name="Parey E."/>
            <person name="Louis A."/>
            <person name="Montfort J."/>
            <person name="Bouchez O."/>
            <person name="Roques C."/>
            <person name="Iampietro C."/>
            <person name="Lluch J."/>
            <person name="Castinel A."/>
            <person name="Donnadieu C."/>
            <person name="Desvignes T."/>
            <person name="Floi Bucao C."/>
            <person name="Jouanno E."/>
            <person name="Wen M."/>
            <person name="Mejri S."/>
            <person name="Dirks R."/>
            <person name="Jansen H."/>
            <person name="Henkel C."/>
            <person name="Chen W.J."/>
            <person name="Zahm M."/>
            <person name="Cabau C."/>
            <person name="Klopp C."/>
            <person name="Thompson A.W."/>
            <person name="Robinson-Rechavi M."/>
            <person name="Braasch I."/>
            <person name="Lecointre G."/>
            <person name="Bobe J."/>
            <person name="Postlethwait J.H."/>
            <person name="Berthelot C."/>
            <person name="Roest Crollius H."/>
            <person name="Guiguen Y."/>
        </authorList>
    </citation>
    <scope>NUCLEOTIDE SEQUENCE</scope>
    <source>
        <strain evidence="2">NC1722</strain>
    </source>
</reference>
<name>A0AAD7WMZ0_9TELE</name>
<gene>
    <name evidence="2" type="ORF">AAFF_G00359020</name>
</gene>
<organism evidence="2 3">
    <name type="scientific">Aldrovandia affinis</name>
    <dbReference type="NCBI Taxonomy" id="143900"/>
    <lineage>
        <taxon>Eukaryota</taxon>
        <taxon>Metazoa</taxon>
        <taxon>Chordata</taxon>
        <taxon>Craniata</taxon>
        <taxon>Vertebrata</taxon>
        <taxon>Euteleostomi</taxon>
        <taxon>Actinopterygii</taxon>
        <taxon>Neopterygii</taxon>
        <taxon>Teleostei</taxon>
        <taxon>Notacanthiformes</taxon>
        <taxon>Halosauridae</taxon>
        <taxon>Aldrovandia</taxon>
    </lineage>
</organism>
<dbReference type="InterPro" id="IPR029526">
    <property type="entry name" value="PGBD"/>
</dbReference>
<evidence type="ECO:0000313" key="3">
    <source>
        <dbReference type="Proteomes" id="UP001221898"/>
    </source>
</evidence>
<dbReference type="Pfam" id="PF13843">
    <property type="entry name" value="DDE_Tnp_1_7"/>
    <property type="match status" value="2"/>
</dbReference>
<comment type="caution">
    <text evidence="2">The sequence shown here is derived from an EMBL/GenBank/DDBJ whole genome shotgun (WGS) entry which is preliminary data.</text>
</comment>
<sequence length="288" mass="33466">MYKATMAIGRFEDISRFLRFDDKRTRAFRLETNHMAAFRYIWDQFLVNCRQQFISDCVTVDEQLVPFRGRSKFVQYMPSKPAKYGMKIFWICDARIPYAIDGINKPDVPPLMKASRSWEVHSAEFGFNGSMTMVSYVPKKGKALVLLSTMHHDKMVDENSEKKNPEAIKFYNKTKGSVDTMDQMIRAYTCKRQTQRWPMVLWYDLLDIATLNAYTLFTARHPDFHTGVASARRLFLKELSKELVTPHMKSRLEGFPQLQTQIVEAMGRCGVTKATTQPQERSRQGKGK</sequence>
<evidence type="ECO:0000313" key="2">
    <source>
        <dbReference type="EMBL" id="KAJ8402986.1"/>
    </source>
</evidence>
<dbReference type="Proteomes" id="UP001221898">
    <property type="component" value="Unassembled WGS sequence"/>
</dbReference>
<keyword evidence="3" id="KW-1185">Reference proteome</keyword>
<feature type="domain" description="PiggyBac transposable element-derived protein" evidence="1">
    <location>
        <begin position="104"/>
        <end position="214"/>
    </location>
</feature>
<dbReference type="AlphaFoldDB" id="A0AAD7WMZ0"/>